<dbReference type="PANTHER" id="PTHR44591:SF3">
    <property type="entry name" value="RESPONSE REGULATORY DOMAIN-CONTAINING PROTEIN"/>
    <property type="match status" value="1"/>
</dbReference>
<dbReference type="InterPro" id="IPR050595">
    <property type="entry name" value="Bact_response_regulator"/>
</dbReference>
<dbReference type="Pfam" id="PF00072">
    <property type="entry name" value="Response_reg"/>
    <property type="match status" value="1"/>
</dbReference>
<comment type="caution">
    <text evidence="4">The sequence shown here is derived from an EMBL/GenBank/DDBJ whole genome shotgun (WGS) entry which is preliminary data.</text>
</comment>
<dbReference type="Pfam" id="PF12728">
    <property type="entry name" value="HTH_17"/>
    <property type="match status" value="1"/>
</dbReference>
<accession>A0ABV7FP64</accession>
<evidence type="ECO:0000259" key="3">
    <source>
        <dbReference type="PROSITE" id="PS50110"/>
    </source>
</evidence>
<dbReference type="InterPro" id="IPR001789">
    <property type="entry name" value="Sig_transdc_resp-reg_receiver"/>
</dbReference>
<evidence type="ECO:0000256" key="2">
    <source>
        <dbReference type="PROSITE-ProRule" id="PRU00169"/>
    </source>
</evidence>
<dbReference type="EMBL" id="JBHRSW010000005">
    <property type="protein sequence ID" value="MFC3120715.1"/>
    <property type="molecule type" value="Genomic_DNA"/>
</dbReference>
<name>A0ABV7FP64_9ALTE</name>
<dbReference type="Proteomes" id="UP001595478">
    <property type="component" value="Unassembled WGS sequence"/>
</dbReference>
<evidence type="ECO:0000256" key="1">
    <source>
        <dbReference type="ARBA" id="ARBA00022553"/>
    </source>
</evidence>
<dbReference type="SMART" id="SM00448">
    <property type="entry name" value="REC"/>
    <property type="match status" value="1"/>
</dbReference>
<dbReference type="SUPFAM" id="SSF46955">
    <property type="entry name" value="Putative DNA-binding domain"/>
    <property type="match status" value="1"/>
</dbReference>
<reference evidence="5" key="1">
    <citation type="journal article" date="2019" name="Int. J. Syst. Evol. Microbiol.">
        <title>The Global Catalogue of Microorganisms (GCM) 10K type strain sequencing project: providing services to taxonomists for standard genome sequencing and annotation.</title>
        <authorList>
            <consortium name="The Broad Institute Genomics Platform"/>
            <consortium name="The Broad Institute Genome Sequencing Center for Infectious Disease"/>
            <person name="Wu L."/>
            <person name="Ma J."/>
        </authorList>
    </citation>
    <scope>NUCLEOTIDE SEQUENCE [LARGE SCALE GENOMIC DNA]</scope>
    <source>
        <strain evidence="5">KCTC 52473</strain>
    </source>
</reference>
<dbReference type="RefSeq" id="WP_376918845.1">
    <property type="nucleotide sequence ID" value="NZ_JBHRSW010000005.1"/>
</dbReference>
<dbReference type="PANTHER" id="PTHR44591">
    <property type="entry name" value="STRESS RESPONSE REGULATOR PROTEIN 1"/>
    <property type="match status" value="1"/>
</dbReference>
<organism evidence="4 5">
    <name type="scientific">Agaribacter flavus</name>
    <dbReference type="NCBI Taxonomy" id="1902781"/>
    <lineage>
        <taxon>Bacteria</taxon>
        <taxon>Pseudomonadati</taxon>
        <taxon>Pseudomonadota</taxon>
        <taxon>Gammaproteobacteria</taxon>
        <taxon>Alteromonadales</taxon>
        <taxon>Alteromonadaceae</taxon>
        <taxon>Agaribacter</taxon>
    </lineage>
</organism>
<dbReference type="InterPro" id="IPR009061">
    <property type="entry name" value="DNA-bd_dom_put_sf"/>
</dbReference>
<dbReference type="SUPFAM" id="SSF52172">
    <property type="entry name" value="CheY-like"/>
    <property type="match status" value="1"/>
</dbReference>
<dbReference type="Gene3D" id="3.40.50.2300">
    <property type="match status" value="1"/>
</dbReference>
<dbReference type="InterPro" id="IPR010093">
    <property type="entry name" value="SinI_DNA-bd"/>
</dbReference>
<keyword evidence="5" id="KW-1185">Reference proteome</keyword>
<dbReference type="NCBIfam" id="TIGR01764">
    <property type="entry name" value="excise"/>
    <property type="match status" value="1"/>
</dbReference>
<keyword evidence="1 2" id="KW-0597">Phosphoprotein</keyword>
<dbReference type="PROSITE" id="PS50110">
    <property type="entry name" value="RESPONSE_REGULATORY"/>
    <property type="match status" value="1"/>
</dbReference>
<feature type="domain" description="Response regulatory" evidence="3">
    <location>
        <begin position="74"/>
        <end position="189"/>
    </location>
</feature>
<evidence type="ECO:0000313" key="4">
    <source>
        <dbReference type="EMBL" id="MFC3120715.1"/>
    </source>
</evidence>
<dbReference type="InterPro" id="IPR041657">
    <property type="entry name" value="HTH_17"/>
</dbReference>
<feature type="modified residue" description="4-aspartylphosphate" evidence="2">
    <location>
        <position position="123"/>
    </location>
</feature>
<sequence>MQDRELESYTTGEIAKFCGVTLRTVIRWIDAGKLKGYKLPGRGNNRVLRDDLVAFLHAHKMPIPSSLKNKEAPLALIVDDELSMAKAIQRLARKTGLRSLIAENGFKAGTLLSEYKPDIMTLDLSMPGVDGFEVIKYVRNKDIFDSLTIVVVSALPEDKLKEALDLGANFALPKPFEQHALLALFESILE</sequence>
<evidence type="ECO:0000313" key="5">
    <source>
        <dbReference type="Proteomes" id="UP001595478"/>
    </source>
</evidence>
<dbReference type="InterPro" id="IPR011006">
    <property type="entry name" value="CheY-like_superfamily"/>
</dbReference>
<gene>
    <name evidence="4" type="ORF">ACFOHL_03710</name>
</gene>
<proteinExistence type="predicted"/>
<protein>
    <submittedName>
        <fullName evidence="4">Response regulator</fullName>
    </submittedName>
</protein>